<sequence>MARSFTDTILSQSGKLYLQLRLRDKAKVERELTIKYEGQYRNAGLMLLFDILMALGVVAIVGLVATALYLIAA</sequence>
<reference evidence="2 3" key="1">
    <citation type="submission" date="2020-02" db="EMBL/GenBank/DDBJ databases">
        <authorList>
            <person name="Kim M.K."/>
        </authorList>
    </citation>
    <scope>NUCLEOTIDE SEQUENCE [LARGE SCALE GENOMIC DNA]</scope>
    <source>
        <strain evidence="2 3">BT327</strain>
    </source>
</reference>
<keyword evidence="1" id="KW-0472">Membrane</keyword>
<dbReference type="Proteomes" id="UP000474777">
    <property type="component" value="Unassembled WGS sequence"/>
</dbReference>
<evidence type="ECO:0000313" key="2">
    <source>
        <dbReference type="EMBL" id="NEM98672.1"/>
    </source>
</evidence>
<keyword evidence="1" id="KW-1133">Transmembrane helix</keyword>
<dbReference type="AlphaFoldDB" id="A0A6B3LP37"/>
<comment type="caution">
    <text evidence="2">The sequence shown here is derived from an EMBL/GenBank/DDBJ whole genome shotgun (WGS) entry which is preliminary data.</text>
</comment>
<keyword evidence="3" id="KW-1185">Reference proteome</keyword>
<dbReference type="RefSeq" id="WP_163915551.1">
    <property type="nucleotide sequence ID" value="NZ_JAAGWD010000005.1"/>
</dbReference>
<organism evidence="2 3">
    <name type="scientific">Pontibacter burrus</name>
    <dbReference type="NCBI Taxonomy" id="2704466"/>
    <lineage>
        <taxon>Bacteria</taxon>
        <taxon>Pseudomonadati</taxon>
        <taxon>Bacteroidota</taxon>
        <taxon>Cytophagia</taxon>
        <taxon>Cytophagales</taxon>
        <taxon>Hymenobacteraceae</taxon>
        <taxon>Pontibacter</taxon>
    </lineage>
</organism>
<evidence type="ECO:0000256" key="1">
    <source>
        <dbReference type="SAM" id="Phobius"/>
    </source>
</evidence>
<proteinExistence type="predicted"/>
<evidence type="ECO:0000313" key="3">
    <source>
        <dbReference type="Proteomes" id="UP000474777"/>
    </source>
</evidence>
<accession>A0A6B3LP37</accession>
<gene>
    <name evidence="2" type="ORF">GXP69_13280</name>
</gene>
<keyword evidence="1" id="KW-0812">Transmembrane</keyword>
<feature type="transmembrane region" description="Helical" evidence="1">
    <location>
        <begin position="45"/>
        <end position="72"/>
    </location>
</feature>
<protein>
    <submittedName>
        <fullName evidence="2">Uncharacterized protein</fullName>
    </submittedName>
</protein>
<dbReference type="EMBL" id="JAAGWD010000005">
    <property type="protein sequence ID" value="NEM98672.1"/>
    <property type="molecule type" value="Genomic_DNA"/>
</dbReference>
<name>A0A6B3LP37_9BACT</name>